<gene>
    <name evidence="2" type="ORF">D9758_011985</name>
</gene>
<feature type="compositionally biased region" description="Polar residues" evidence="1">
    <location>
        <begin position="271"/>
        <end position="289"/>
    </location>
</feature>
<name>A0A8H5CPI7_9AGAR</name>
<comment type="caution">
    <text evidence="2">The sequence shown here is derived from an EMBL/GenBank/DDBJ whole genome shotgun (WGS) entry which is preliminary data.</text>
</comment>
<evidence type="ECO:0000313" key="2">
    <source>
        <dbReference type="EMBL" id="KAF5345560.1"/>
    </source>
</evidence>
<feature type="region of interest" description="Disordered" evidence="1">
    <location>
        <begin position="258"/>
        <end position="289"/>
    </location>
</feature>
<protein>
    <submittedName>
        <fullName evidence="2">Uncharacterized protein</fullName>
    </submittedName>
</protein>
<evidence type="ECO:0000256" key="1">
    <source>
        <dbReference type="SAM" id="MobiDB-lite"/>
    </source>
</evidence>
<keyword evidence="3" id="KW-1185">Reference proteome</keyword>
<accession>A0A8H5CPI7</accession>
<dbReference type="AlphaFoldDB" id="A0A8H5CPI7"/>
<sequence length="289" mass="31541">MPTEAFKDAREFAVNGGISHVEGSHYSDSVLEGDSYADYTDNSSTDSTNNAVVMYITNPQIIIAKNVYYSPVGREATSRSMSAPIDGRAGYHHSSALVPTHSAYQCSSNPQRATLMTGRPEYGKGEQLGQLAANKFGRGSPGGEGRGYAQSQWSQPIPASYQPEEHHVLYSRGCDIGNAAPDPRQLHAQYRRSEGHYPGSVIPGQYRQSERSYSGIPMGNPPSANYLRTRPGTHFASEPVYDYTGQQYPALPPTTVMESHKLHQRHDLNHSFDQAASGSIASHSTSEED</sequence>
<dbReference type="Proteomes" id="UP000559256">
    <property type="component" value="Unassembled WGS sequence"/>
</dbReference>
<reference evidence="2 3" key="1">
    <citation type="journal article" date="2020" name="ISME J.">
        <title>Uncovering the hidden diversity of litter-decomposition mechanisms in mushroom-forming fungi.</title>
        <authorList>
            <person name="Floudas D."/>
            <person name="Bentzer J."/>
            <person name="Ahren D."/>
            <person name="Johansson T."/>
            <person name="Persson P."/>
            <person name="Tunlid A."/>
        </authorList>
    </citation>
    <scope>NUCLEOTIDE SEQUENCE [LARGE SCALE GENOMIC DNA]</scope>
    <source>
        <strain evidence="2 3">CBS 291.85</strain>
    </source>
</reference>
<organism evidence="2 3">
    <name type="scientific">Tetrapyrgos nigripes</name>
    <dbReference type="NCBI Taxonomy" id="182062"/>
    <lineage>
        <taxon>Eukaryota</taxon>
        <taxon>Fungi</taxon>
        <taxon>Dikarya</taxon>
        <taxon>Basidiomycota</taxon>
        <taxon>Agaricomycotina</taxon>
        <taxon>Agaricomycetes</taxon>
        <taxon>Agaricomycetidae</taxon>
        <taxon>Agaricales</taxon>
        <taxon>Marasmiineae</taxon>
        <taxon>Marasmiaceae</taxon>
        <taxon>Tetrapyrgos</taxon>
    </lineage>
</organism>
<dbReference type="EMBL" id="JAACJM010000111">
    <property type="protein sequence ID" value="KAF5345560.1"/>
    <property type="molecule type" value="Genomic_DNA"/>
</dbReference>
<evidence type="ECO:0000313" key="3">
    <source>
        <dbReference type="Proteomes" id="UP000559256"/>
    </source>
</evidence>
<feature type="compositionally biased region" description="Basic and acidic residues" evidence="1">
    <location>
        <begin position="258"/>
        <end position="270"/>
    </location>
</feature>
<proteinExistence type="predicted"/>